<dbReference type="Gene3D" id="3.30.450.180">
    <property type="match status" value="1"/>
</dbReference>
<dbReference type="Proteomes" id="UP000182977">
    <property type="component" value="Chromosome I"/>
</dbReference>
<protein>
    <submittedName>
        <fullName evidence="2">Helix-turn-helix domain-containing protein</fullName>
    </submittedName>
</protein>
<dbReference type="STRING" id="419479.SAMN04488563_5837"/>
<sequence>MTPARELAEFLRTRRARLKPAELGLPVTARRRVDGLRRDEVAQLAGVSVEYYIRLEQGRGGHPSDAILDSVASALRLGSAERDHLFHLARPRRTRSQAAPAQVRPAIAELVAAMPQPVVIVDRRLDVLGRNPLAEAVFGGVHEQTPYAANCAANTFLEPTMRHFFAEWEQVAQDVVALLRRLTGQFPDDVEVTALIDALLAHSADFRRMWAAHDIRQKLHGQKRLRHPLAGEFTLHYEILTLPDDPGISLTVYTVGQDDLAQAALELLAERDGMPAV</sequence>
<dbReference type="Gene3D" id="1.10.260.40">
    <property type="entry name" value="lambda repressor-like DNA-binding domains"/>
    <property type="match status" value="1"/>
</dbReference>
<dbReference type="InterPro" id="IPR010982">
    <property type="entry name" value="Lambda_DNA-bd_dom_sf"/>
</dbReference>
<name>A0A1H2LCW7_9ACTN</name>
<dbReference type="GO" id="GO:0003677">
    <property type="term" value="F:DNA binding"/>
    <property type="evidence" value="ECO:0007669"/>
    <property type="project" value="InterPro"/>
</dbReference>
<reference evidence="3" key="1">
    <citation type="submission" date="2016-10" db="EMBL/GenBank/DDBJ databases">
        <authorList>
            <person name="Varghese N."/>
            <person name="Submissions S."/>
        </authorList>
    </citation>
    <scope>NUCLEOTIDE SEQUENCE [LARGE SCALE GENOMIC DNA]</scope>
    <source>
        <strain evidence="3">DSM 45079</strain>
    </source>
</reference>
<evidence type="ECO:0000259" key="1">
    <source>
        <dbReference type="SMART" id="SM00530"/>
    </source>
</evidence>
<evidence type="ECO:0000313" key="3">
    <source>
        <dbReference type="Proteomes" id="UP000182977"/>
    </source>
</evidence>
<dbReference type="SMART" id="SM00530">
    <property type="entry name" value="HTH_XRE"/>
    <property type="match status" value="1"/>
</dbReference>
<feature type="domain" description="HTH cro/C1-type" evidence="1">
    <location>
        <begin position="10"/>
        <end position="82"/>
    </location>
</feature>
<keyword evidence="3" id="KW-1185">Reference proteome</keyword>
<dbReference type="RefSeq" id="WP_046770743.1">
    <property type="nucleotide sequence ID" value="NZ_LBMC01000032.1"/>
</dbReference>
<dbReference type="Pfam" id="PF17765">
    <property type="entry name" value="MLTR_LBD"/>
    <property type="match status" value="1"/>
</dbReference>
<dbReference type="OrthoDB" id="3212310at2"/>
<dbReference type="Pfam" id="PF13560">
    <property type="entry name" value="HTH_31"/>
    <property type="match status" value="1"/>
</dbReference>
<evidence type="ECO:0000313" key="2">
    <source>
        <dbReference type="EMBL" id="SDU78682.1"/>
    </source>
</evidence>
<proteinExistence type="predicted"/>
<dbReference type="AlphaFoldDB" id="A0A1H2LCW7"/>
<dbReference type="CDD" id="cd00093">
    <property type="entry name" value="HTH_XRE"/>
    <property type="match status" value="1"/>
</dbReference>
<dbReference type="SUPFAM" id="SSF47413">
    <property type="entry name" value="lambda repressor-like DNA-binding domains"/>
    <property type="match status" value="1"/>
</dbReference>
<organism evidence="2 3">
    <name type="scientific">Jiangella alkaliphila</name>
    <dbReference type="NCBI Taxonomy" id="419479"/>
    <lineage>
        <taxon>Bacteria</taxon>
        <taxon>Bacillati</taxon>
        <taxon>Actinomycetota</taxon>
        <taxon>Actinomycetes</taxon>
        <taxon>Jiangellales</taxon>
        <taxon>Jiangellaceae</taxon>
        <taxon>Jiangella</taxon>
    </lineage>
</organism>
<accession>A0A1H2LCW7</accession>
<dbReference type="EMBL" id="LT629791">
    <property type="protein sequence ID" value="SDU78682.1"/>
    <property type="molecule type" value="Genomic_DNA"/>
</dbReference>
<dbReference type="PANTHER" id="PTHR35010:SF2">
    <property type="entry name" value="BLL4672 PROTEIN"/>
    <property type="match status" value="1"/>
</dbReference>
<dbReference type="PANTHER" id="PTHR35010">
    <property type="entry name" value="BLL4672 PROTEIN-RELATED"/>
    <property type="match status" value="1"/>
</dbReference>
<gene>
    <name evidence="2" type="ORF">SAMN04488563_5837</name>
</gene>
<dbReference type="InterPro" id="IPR041413">
    <property type="entry name" value="MLTR_LBD"/>
</dbReference>
<dbReference type="InterPro" id="IPR001387">
    <property type="entry name" value="Cro/C1-type_HTH"/>
</dbReference>